<evidence type="ECO:0000256" key="1">
    <source>
        <dbReference type="SAM" id="MobiDB-lite"/>
    </source>
</evidence>
<comment type="caution">
    <text evidence="2">The sequence shown here is derived from an EMBL/GenBank/DDBJ whole genome shotgun (WGS) entry which is preliminary data.</text>
</comment>
<dbReference type="EMBL" id="BNED01000005">
    <property type="protein sequence ID" value="GHI81318.1"/>
    <property type="molecule type" value="Genomic_DNA"/>
</dbReference>
<feature type="region of interest" description="Disordered" evidence="1">
    <location>
        <begin position="28"/>
        <end position="116"/>
    </location>
</feature>
<dbReference type="Proteomes" id="UP000608522">
    <property type="component" value="Unassembled WGS sequence"/>
</dbReference>
<sequence length="116" mass="12275">MGYSSSATGRSAGMANLLGQLRVAARANMTVRQKPAPRPPFWHALTPRRTVPSPPKAGGGAGRGRGRAGGTGWCGGGTGAKPGDRDRTVRRGHRGRKPDGRDRTVRQKHRGRKQSG</sequence>
<evidence type="ECO:0000313" key="2">
    <source>
        <dbReference type="EMBL" id="GHI81318.1"/>
    </source>
</evidence>
<keyword evidence="3" id="KW-1185">Reference proteome</keyword>
<name>A0ABQ3TLL4_9ACTN</name>
<organism evidence="2 3">
    <name type="scientific">Streptomyces spororaveus</name>
    <dbReference type="NCBI Taxonomy" id="284039"/>
    <lineage>
        <taxon>Bacteria</taxon>
        <taxon>Bacillati</taxon>
        <taxon>Actinomycetota</taxon>
        <taxon>Actinomycetes</taxon>
        <taxon>Kitasatosporales</taxon>
        <taxon>Streptomycetaceae</taxon>
        <taxon>Streptomyces</taxon>
    </lineage>
</organism>
<accession>A0ABQ3TLL4</accession>
<feature type="compositionally biased region" description="Basic residues" evidence="1">
    <location>
        <begin position="106"/>
        <end position="116"/>
    </location>
</feature>
<evidence type="ECO:0000313" key="3">
    <source>
        <dbReference type="Proteomes" id="UP000608522"/>
    </source>
</evidence>
<proteinExistence type="predicted"/>
<protein>
    <submittedName>
        <fullName evidence="2">Uncharacterized protein</fullName>
    </submittedName>
</protein>
<reference evidence="3" key="1">
    <citation type="submission" date="2023-07" db="EMBL/GenBank/DDBJ databases">
        <title>Whole genome shotgun sequence of Streptomyces spororaveus NBRC 15456.</title>
        <authorList>
            <person name="Komaki H."/>
            <person name="Tamura T."/>
        </authorList>
    </citation>
    <scope>NUCLEOTIDE SEQUENCE [LARGE SCALE GENOMIC DNA]</scope>
    <source>
        <strain evidence="3">NBRC 15456</strain>
    </source>
</reference>
<feature type="compositionally biased region" description="Gly residues" evidence="1">
    <location>
        <begin position="57"/>
        <end position="80"/>
    </location>
</feature>
<gene>
    <name evidence="2" type="ORF">Sspor_68790</name>
</gene>